<evidence type="ECO:0000313" key="4">
    <source>
        <dbReference type="Proteomes" id="UP000646053"/>
    </source>
</evidence>
<dbReference type="SUPFAM" id="SSF55874">
    <property type="entry name" value="ATPase domain of HSP90 chaperone/DNA topoisomerase II/histidine kinase"/>
    <property type="match status" value="1"/>
</dbReference>
<dbReference type="PANTHER" id="PTHR43065:SF50">
    <property type="entry name" value="HISTIDINE KINASE"/>
    <property type="match status" value="1"/>
</dbReference>
<evidence type="ECO:0000313" key="3">
    <source>
        <dbReference type="EMBL" id="NDJ19254.1"/>
    </source>
</evidence>
<dbReference type="InterPro" id="IPR003594">
    <property type="entry name" value="HATPase_dom"/>
</dbReference>
<keyword evidence="1 3" id="KW-0418">Kinase</keyword>
<name>A0A8J7Z3U8_9CYAN</name>
<reference evidence="3" key="1">
    <citation type="submission" date="2019-12" db="EMBL/GenBank/DDBJ databases">
        <title>High-Quality draft genome sequences of three cyanobacteria isolated from the limestone walls of the Old Cathedral of Coimbra.</title>
        <authorList>
            <person name="Tiago I."/>
            <person name="Soares F."/>
            <person name="Portugal A."/>
        </authorList>
    </citation>
    <scope>NUCLEOTIDE SEQUENCE</scope>
    <source>
        <strain evidence="3">A</strain>
    </source>
</reference>
<dbReference type="RefSeq" id="WP_162424778.1">
    <property type="nucleotide sequence ID" value="NZ_WVIE01000027.1"/>
</dbReference>
<keyword evidence="4" id="KW-1185">Reference proteome</keyword>
<protein>
    <submittedName>
        <fullName evidence="3">Sensor histidine kinase</fullName>
    </submittedName>
</protein>
<dbReference type="InterPro" id="IPR005467">
    <property type="entry name" value="His_kinase_dom"/>
</dbReference>
<sequence>MFTTNADHQIRSPLTSLTFTEGSTQALHLRSTLQDLSLYEFQADWEILGSELAQSFERYPLLPGVILFDQETLVGMISRQCFLEHLLRPHGAELFLQKSLQVLHSYARLSPLVLMADTSILGAAQQVMRRPIERFNEPIVVQFSPNTYRLLDAHELSVAAWQLRGIETQVRIERLQVQMLQSEKMASLGRLVDGISHEVLDPVSFIWGNLSHVAAYNHDLLDLLDAYERQGNPSPEIAELRDAIEVDYIREDLPKTLDSIKSGADRLSKLANSLQNFCHIDEVFPRPTDLHECLDSVLLLLKSRLTSEIQVTKNYGHLPPISCFGGQLNQVFMNILNRAIDGLLNEAANSQLNATLPQHRAKVIYLPKIVISTDVRSLDHTGDRWVSIQIADNGTAMSAEVQRQLMQAFSTERSLVKETSLAMSYRIITARHGGRFKVYSCIDPSDPLSRMGTAFEILLPMV</sequence>
<dbReference type="Gene3D" id="1.10.287.130">
    <property type="match status" value="1"/>
</dbReference>
<dbReference type="AlphaFoldDB" id="A0A8J7Z3U8"/>
<proteinExistence type="predicted"/>
<organism evidence="3 4">
    <name type="scientific">Myxacorys almedinensis A</name>
    <dbReference type="NCBI Taxonomy" id="2690445"/>
    <lineage>
        <taxon>Bacteria</taxon>
        <taxon>Bacillati</taxon>
        <taxon>Cyanobacteriota</taxon>
        <taxon>Cyanophyceae</taxon>
        <taxon>Leptolyngbyales</taxon>
        <taxon>Leptolyngbyaceae</taxon>
        <taxon>Myxacorys</taxon>
        <taxon>Myxacorys almedinensis</taxon>
    </lineage>
</organism>
<dbReference type="Pfam" id="PF02518">
    <property type="entry name" value="HATPase_c"/>
    <property type="match status" value="1"/>
</dbReference>
<dbReference type="Proteomes" id="UP000646053">
    <property type="component" value="Unassembled WGS sequence"/>
</dbReference>
<dbReference type="InterPro" id="IPR036890">
    <property type="entry name" value="HATPase_C_sf"/>
</dbReference>
<gene>
    <name evidence="3" type="ORF">GS601_18490</name>
</gene>
<accession>A0A8J7Z3U8</accession>
<keyword evidence="1 3" id="KW-0808">Transferase</keyword>
<dbReference type="PROSITE" id="PS50109">
    <property type="entry name" value="HIS_KIN"/>
    <property type="match status" value="1"/>
</dbReference>
<dbReference type="Gene3D" id="3.30.565.10">
    <property type="entry name" value="Histidine kinase-like ATPase, C-terminal domain"/>
    <property type="match status" value="1"/>
</dbReference>
<dbReference type="EMBL" id="WVIE01000027">
    <property type="protein sequence ID" value="NDJ19254.1"/>
    <property type="molecule type" value="Genomic_DNA"/>
</dbReference>
<dbReference type="PANTHER" id="PTHR43065">
    <property type="entry name" value="SENSOR HISTIDINE KINASE"/>
    <property type="match status" value="1"/>
</dbReference>
<comment type="caution">
    <text evidence="3">The sequence shown here is derived from an EMBL/GenBank/DDBJ whole genome shotgun (WGS) entry which is preliminary data.</text>
</comment>
<feature type="domain" description="Histidine kinase" evidence="2">
    <location>
        <begin position="194"/>
        <end position="462"/>
    </location>
</feature>
<evidence type="ECO:0000256" key="1">
    <source>
        <dbReference type="ARBA" id="ARBA00022777"/>
    </source>
</evidence>
<evidence type="ECO:0000259" key="2">
    <source>
        <dbReference type="PROSITE" id="PS50109"/>
    </source>
</evidence>
<dbReference type="GO" id="GO:0016301">
    <property type="term" value="F:kinase activity"/>
    <property type="evidence" value="ECO:0007669"/>
    <property type="project" value="UniProtKB-KW"/>
</dbReference>